<comment type="similarity">
    <text evidence="3">Belongs to the dynein heavy chain family.</text>
</comment>
<dbReference type="InterPro" id="IPR013783">
    <property type="entry name" value="Ig-like_fold"/>
</dbReference>
<evidence type="ECO:0000256" key="14">
    <source>
        <dbReference type="SAM" id="Coils"/>
    </source>
</evidence>
<keyword evidence="8" id="KW-0243">Dynein</keyword>
<evidence type="ECO:0000256" key="2">
    <source>
        <dbReference type="ARBA" id="ARBA00004245"/>
    </source>
</evidence>
<feature type="domain" description="Ig-like" evidence="16">
    <location>
        <begin position="372"/>
        <end position="465"/>
    </location>
</feature>
<dbReference type="GO" id="GO:0005524">
    <property type="term" value="F:ATP binding"/>
    <property type="evidence" value="ECO:0007669"/>
    <property type="project" value="UniProtKB-KW"/>
</dbReference>
<dbReference type="PROSITE" id="PS50835">
    <property type="entry name" value="IG_LIKE"/>
    <property type="match status" value="4"/>
</dbReference>
<evidence type="ECO:0000256" key="1">
    <source>
        <dbReference type="ARBA" id="ARBA00004167"/>
    </source>
</evidence>
<keyword evidence="13" id="KW-0206">Cytoskeleton</keyword>
<dbReference type="InterPro" id="IPR003599">
    <property type="entry name" value="Ig_sub"/>
</dbReference>
<dbReference type="InterPro" id="IPR013162">
    <property type="entry name" value="CD80_C2-set"/>
</dbReference>
<dbReference type="InterPro" id="IPR027417">
    <property type="entry name" value="P-loop_NTPase"/>
</dbReference>
<evidence type="ECO:0000259" key="16">
    <source>
        <dbReference type="PROSITE" id="PS50835"/>
    </source>
</evidence>
<dbReference type="Gene3D" id="1.10.287.2620">
    <property type="match status" value="1"/>
</dbReference>
<dbReference type="Pfam" id="PF12774">
    <property type="entry name" value="AAA_6"/>
    <property type="match status" value="2"/>
</dbReference>
<dbReference type="GO" id="GO:0030317">
    <property type="term" value="P:flagellated sperm motility"/>
    <property type="evidence" value="ECO:0007669"/>
    <property type="project" value="TreeGrafter"/>
</dbReference>
<keyword evidence="7" id="KW-0067">ATP-binding</keyword>
<comment type="caution">
    <text evidence="17">The sequence shown here is derived from an EMBL/GenBank/DDBJ whole genome shotgun (WGS) entry which is preliminary data.</text>
</comment>
<evidence type="ECO:0000313" key="17">
    <source>
        <dbReference type="EMBL" id="TSZ12225.1"/>
    </source>
</evidence>
<dbReference type="GO" id="GO:0036126">
    <property type="term" value="C:sperm flagellum"/>
    <property type="evidence" value="ECO:0007669"/>
    <property type="project" value="TreeGrafter"/>
</dbReference>
<dbReference type="Pfam" id="PF12777">
    <property type="entry name" value="MT"/>
    <property type="match status" value="1"/>
</dbReference>
<keyword evidence="5" id="KW-0493">Microtubule</keyword>
<reference evidence="17 18" key="1">
    <citation type="journal article" date="2019" name="Genome Biol. Evol.">
        <title>Whole-Genome Sequencing of the Giant Devil Catfish, Bagarius yarrelli.</title>
        <authorList>
            <person name="Jiang W."/>
            <person name="Lv Y."/>
            <person name="Cheng L."/>
            <person name="Yang K."/>
            <person name="Chao B."/>
            <person name="Wang X."/>
            <person name="Li Y."/>
            <person name="Pan X."/>
            <person name="You X."/>
            <person name="Zhang Y."/>
            <person name="Yang J."/>
            <person name="Li J."/>
            <person name="Zhang X."/>
            <person name="Liu S."/>
            <person name="Sun C."/>
            <person name="Yang J."/>
            <person name="Shi Q."/>
        </authorList>
    </citation>
    <scope>NUCLEOTIDE SEQUENCE [LARGE SCALE GENOMIC DNA]</scope>
    <source>
        <strain evidence="17">JWS20170419001</strain>
        <tissue evidence="17">Muscle</tissue>
    </source>
</reference>
<evidence type="ECO:0000256" key="3">
    <source>
        <dbReference type="ARBA" id="ARBA00008887"/>
    </source>
</evidence>
<dbReference type="InterPro" id="IPR042228">
    <property type="entry name" value="Dynein_linker_3"/>
</dbReference>
<feature type="domain" description="Ig-like" evidence="16">
    <location>
        <begin position="475"/>
        <end position="562"/>
    </location>
</feature>
<feature type="coiled-coil region" evidence="14">
    <location>
        <begin position="3295"/>
        <end position="3322"/>
    </location>
</feature>
<name>A0A556V831_BAGYA</name>
<dbReference type="GO" id="GO:0005874">
    <property type="term" value="C:microtubule"/>
    <property type="evidence" value="ECO:0007669"/>
    <property type="project" value="UniProtKB-KW"/>
</dbReference>
<dbReference type="SMART" id="SM00409">
    <property type="entry name" value="IG"/>
    <property type="match status" value="4"/>
</dbReference>
<evidence type="ECO:0000256" key="6">
    <source>
        <dbReference type="ARBA" id="ARBA00022741"/>
    </source>
</evidence>
<proteinExistence type="inferred from homology"/>
<dbReference type="Gene3D" id="1.20.920.30">
    <property type="match status" value="1"/>
</dbReference>
<dbReference type="EMBL" id="VCAZ01000152">
    <property type="protein sequence ID" value="TSZ12225.1"/>
    <property type="molecule type" value="Genomic_DNA"/>
</dbReference>
<accession>A0A556V831</accession>
<gene>
    <name evidence="17" type="ORF">Baya_14208</name>
</gene>
<evidence type="ECO:0000256" key="7">
    <source>
        <dbReference type="ARBA" id="ARBA00022840"/>
    </source>
</evidence>
<dbReference type="InterPro" id="IPR024743">
    <property type="entry name" value="Dynein_HC_stalk"/>
</dbReference>
<dbReference type="SUPFAM" id="SSF52540">
    <property type="entry name" value="P-loop containing nucleoside triphosphate hydrolases"/>
    <property type="match status" value="1"/>
</dbReference>
<protein>
    <submittedName>
        <fullName evidence="17">Dynein heavy chain domain-containing protein 1</fullName>
    </submittedName>
</protein>
<evidence type="ECO:0000256" key="11">
    <source>
        <dbReference type="ARBA" id="ARBA00023157"/>
    </source>
</evidence>
<dbReference type="Pfam" id="PF08393">
    <property type="entry name" value="DHC_N2"/>
    <property type="match status" value="1"/>
</dbReference>
<dbReference type="InterPro" id="IPR026983">
    <property type="entry name" value="DHC"/>
</dbReference>
<dbReference type="GO" id="GO:0045505">
    <property type="term" value="F:dynein intermediate chain binding"/>
    <property type="evidence" value="ECO:0007669"/>
    <property type="project" value="InterPro"/>
</dbReference>
<dbReference type="Gene3D" id="2.60.40.10">
    <property type="entry name" value="Immunoglobulins"/>
    <property type="match status" value="3"/>
</dbReference>
<dbReference type="GO" id="GO:0036156">
    <property type="term" value="C:inner dynein arm"/>
    <property type="evidence" value="ECO:0007669"/>
    <property type="project" value="TreeGrafter"/>
</dbReference>
<feature type="domain" description="Ig-like" evidence="16">
    <location>
        <begin position="279"/>
        <end position="361"/>
    </location>
</feature>
<dbReference type="InterPro" id="IPR007110">
    <property type="entry name" value="Ig-like_dom"/>
</dbReference>
<dbReference type="Proteomes" id="UP000319801">
    <property type="component" value="Unassembled WGS sequence"/>
</dbReference>
<dbReference type="InterPro" id="IPR036179">
    <property type="entry name" value="Ig-like_dom_sf"/>
</dbReference>
<organism evidence="17 18">
    <name type="scientific">Bagarius yarrelli</name>
    <name type="common">Goonch</name>
    <name type="synonym">Bagrus yarrelli</name>
    <dbReference type="NCBI Taxonomy" id="175774"/>
    <lineage>
        <taxon>Eukaryota</taxon>
        <taxon>Metazoa</taxon>
        <taxon>Chordata</taxon>
        <taxon>Craniata</taxon>
        <taxon>Vertebrata</taxon>
        <taxon>Euteleostomi</taxon>
        <taxon>Actinopterygii</taxon>
        <taxon>Neopterygii</taxon>
        <taxon>Teleostei</taxon>
        <taxon>Ostariophysi</taxon>
        <taxon>Siluriformes</taxon>
        <taxon>Sisoridae</taxon>
        <taxon>Sisorinae</taxon>
        <taxon>Bagarius</taxon>
    </lineage>
</organism>
<dbReference type="Gene3D" id="3.40.50.300">
    <property type="entry name" value="P-loop containing nucleotide triphosphate hydrolases"/>
    <property type="match status" value="4"/>
</dbReference>
<dbReference type="Pfam" id="PF17852">
    <property type="entry name" value="Dynein_AAA_lid"/>
    <property type="match status" value="1"/>
</dbReference>
<dbReference type="Pfam" id="PF12780">
    <property type="entry name" value="AAA_8"/>
    <property type="match status" value="1"/>
</dbReference>
<dbReference type="GO" id="GO:0016020">
    <property type="term" value="C:membrane"/>
    <property type="evidence" value="ECO:0007669"/>
    <property type="project" value="UniProtKB-SubCell"/>
</dbReference>
<keyword evidence="18" id="KW-1185">Reference proteome</keyword>
<dbReference type="InterPro" id="IPR035699">
    <property type="entry name" value="AAA_6"/>
</dbReference>
<evidence type="ECO:0000256" key="15">
    <source>
        <dbReference type="SAM" id="MobiDB-lite"/>
    </source>
</evidence>
<comment type="subcellular location">
    <subcellularLocation>
        <location evidence="2">Cytoplasm</location>
        <location evidence="2">Cytoskeleton</location>
    </subcellularLocation>
    <subcellularLocation>
        <location evidence="1">Membrane</location>
        <topology evidence="1">Single-pass membrane protein</topology>
    </subcellularLocation>
</comment>
<keyword evidence="10" id="KW-0472">Membrane</keyword>
<dbReference type="PANTHER" id="PTHR10676">
    <property type="entry name" value="DYNEIN HEAVY CHAIN FAMILY PROTEIN"/>
    <property type="match status" value="1"/>
</dbReference>
<dbReference type="InterPro" id="IPR024317">
    <property type="entry name" value="Dynein_heavy_chain_D4_dom"/>
</dbReference>
<dbReference type="Gene3D" id="1.10.472.130">
    <property type="match status" value="1"/>
</dbReference>
<dbReference type="InterPro" id="IPR041466">
    <property type="entry name" value="Dynein_AAA5_ext"/>
</dbReference>
<keyword evidence="11" id="KW-1015">Disulfide bond</keyword>
<evidence type="ECO:0000256" key="8">
    <source>
        <dbReference type="ARBA" id="ARBA00023017"/>
    </source>
</evidence>
<keyword evidence="6" id="KW-0547">Nucleotide-binding</keyword>
<feature type="domain" description="Ig-like" evidence="16">
    <location>
        <begin position="668"/>
        <end position="710"/>
    </location>
</feature>
<sequence>MALAICNDIEPFSVAPATGATRKEVFADNQQLQGSLIGVCSNEIVVPEHVQVVLGKNATLNCKYTLFGTSISEKYINRVHYLNLKSVEDASIMREEVGFADIGSYICKVVTFPLGNWQVSTVVDIMGPDPLVDSNAESVVATCMAEKACPPADVFWEAEIYGLSEQIIQDEPDGTTSTQVRYIWAPSSHAPNHALTCVVRHPALAMDLRIPLHMQMPAGVKMTNSSLVFTHALQRNYSGKYRCEVQNKVGFHSQEVNIWVHDVDAMDIIIDHHLIGVLGEDIYLQCLYSGTHKITDSSWKRLDSRNRAKVMAGYRSGKPFAKDSFSTPESTTNLTVKVRLNSLELEGNYTCVFSSDEDEIMDRMFLRIIARPQVITYVEEEVLDGIYYQNIFCLASYAKPSASLHWDINGAPPSEDIFSIHNIKSTLPNATASIISILRFPIHLNNESSVACVIQHQALTEPSITVIKLQTFVFPNVSMQVTLIEKEEQAFFEVLCKAKGGKPHPSIMWIQPESGDTSCSANVTTFDLISSSHCFLLDSSEGNNITCIFGYPNRTATERTITLPTYHFTSLQLTNSSIRVNHLNNSDVLMLEEEDRDIKITMEVLGNFPRYRINCTKDGKPLLEDVNVVISGLMIKGPVGANHAGQYHCQAFYYRHTATLQFEIKVKPRIQVSVPIHLALLTNTTWVNGIEYTEIKCVANNVPPGANITWDTEDCRGGISASKPSNVVSERQEEQCTVWNIARLPVYFYAGCTIICLVHHAGLETLVRKSIHIPLIVISSIEVLNKTILLHGSHGQHTDVHSVALKEHISNQRIIFKVNGNASQCNIKCFRPYDLHVVPCSKAGPDHYIFSPTSVIHREQKNQGSLFQAELTFGVDGQLVLCPSMQLFQELLLQALPSVVDSILQEALLEIQQLCKSHYWLVDAYLSASKWSIASVERIRGWPAMKYNEHIQMIQSWISKVHHVPTALATSNKLVTINCSHIQEMLEPLLKNMEKDVFNVLSEELQLCAKNLTSDLKKSMELLNLQPTGLIEFANYFSMVKGYTETVMHQKLKNLSALQKTIELNFGNLTLEEVTLIEEVGSLPFTLWNQFVSLLRSAKERVMQQLSSMINTLDNTFFSLTKQLEDLVYSATTGPYLDLNQNSVLLVTELRMKYRQLHMISAQLNELSWINQILKGKPLDLSFVIAAKQNMKARKELWELIDISTAQIQEWRLLLFSQFVPCQAQDKLIEWLYQTNSIAKFIPSSDEVLQETLCVIEKFGQKLSVIVKLSSHAIKHKHWANILEEVGLPVELGQNVTMGDLMSKELWKHRNEINKICNGAKAEADMAQAFQRLQQSWEETAFTLTKFIPNVYQKKNPQTAETQQIKPPNFELTQTDSQQNSYGRGTFTIMYLESLVAQAEDSVMTLSSMLMSPHVCDFKWDVEIWLQLLQELAELLDFCKRYQQKWIFLCRMFNEISISTKNRDLIEKFYPVDQMFCQLIQAILSDPHVLNFVRLKKTKETNFDFYGQHLRIILIKGLTAMEDICGQLSYLLETPRCEFPRLYFLSDEEVIELLSMHLTPSCLLPYVRKCFRGIQWIEVDINSENRMTNQNSEPNLTSTQMWINSVYGTQKEHVPFGCPLKYNLNPVVCLDHLEKKIHQTVKELILKCIVARQCYEPNDYNPEQTKNVNDNMPTPDYGSIFIASAKDQENTQYAITSSFIKLISKYPLQCLLVAEEIQWYREICEVFLNQAQNRWICIKTKNMAKLQNLCKAVKYIIADSCTDSLATQRIVTSLRAIILLTMKHSQQISELVDIKGSLESSFEWQRLIKYRHYGFLNNWSNVGKDNSRNSEDSVYVDVLRTQVAYGNEYIGPENWMMVNTASTERAHLGILLALTSFKCAFISGPLMSGKQRTALQLGWALGQQVITLSCGSNTSFPVVCQMLLGALQSGAWLVLSSVDLLEQKILSILGQCLTDIHQCLSIILQQRKFQDHNEMVVPSGIVGQYLKIDSKNINEIKCQVLSEEKTILAKPNYGCILISINGYSAEIPENLRITLRPVSMMQPDSGIIAEVLLTSLGFSEAGTISRRLISLFSLCKDLFCLPEYVCRDECSWLVLLRKVIDTAGIYLHKKTEEADEERETDLSLKANKNTLQDYHLSPHKLSSKPFMSNAIREEQALIKSVMSVLLSTISDHNRAFQFCTIFEEIFPATKYCTTFQYIIEESERNALINAVTDDLQHTPICADSEILHNVLSLHQALKFSTAVVIFGPAGSGKTTVYRALARALRQLAEVSVKINVANANILTHSFWCSVDTIVLFPNVLSHAELFGACCEKGFWRDGAFTKVLSNTEWHECFVHSLPQIKQKVRVQKWIVLDGEPCPSWFDTLSTLGNLENPFLCLSSGKKINLSQEGIKILVETTSLREATPSALGRCSLVCISGINVWKNVWKSEIDALYREHIVDQNTLQTWKFLAEDLFSSTLIFLRHKGLTSVMDKEGFKARKTSPAITNGLQEVMSFIKILRALLWDSKKRNASKQKRDYMPKPPSTELHARNLFVIAYIWGFGGQLHPRHWLQFDNFAREALFKCRYKIEVPDKGTVFEHFFDISDKMLEDATCIRKTSGTLDTLRQCISRDKVNTSDGYHFKHFSSKAVCYLSTCRIPEEQKSVCSQISPRLSRLFTILVLPVMTADILFSIHSSQLQQWLKNFSPMPRLADMAHCIVLATFDVYLAVHRHFSSSAHSLYIVFSLHDLQKVFQGMCLFDPRTTVQIVQQRYLPSPSLLALEPDFLGAERNILTIARLWMHECLRTFGDRLSLNKDRQKLVSFLLQASEKNFCSKFKVESQILGEMPDAGCQLQSTAIADKNQHRHTTMQKDNDQSIATREESATPHKVVASEEKSNMTESKCSEELISSSFVACVKTHTVSIQPQRLLLDVSSSIHDIVFSPEFSRLHICRAQKQLNHNILYQERDLDVLIEQLNNIVKCKDAKKNYCKQAKFAVYPQRVRQLLHILRALLIPNGHVVLFSAAKKTGRKTTVRLAAYLTGYQLIEVHCGNEVKLKELLKEARRQIDMHGEHVIFMVHENTSQATRDELLLIMETWHILDEELKELRPHISAVVKNSPDQRISQVNKRYFRSKQRHVHVFLLMPHSQNNQEKATKWSSVISHHIAKALTLCCCVEIYHPWSTEALVEVASVYLKDIVDYSALVASIAQAMAAIHQSATKYATTYLKTVQPFSPQTFIELIEYFSHLCVHLNDQVKTHANRMETVLAHIKDLKDTAQGYTREACRLKVKFQRTQKELSQLQMDMDAKVTVCEETHQRCLLEERQLSLLQEQLDLAEQQAKDVLKEVRELQFFDHSKLSNELFEELGQIIRSPNFQTDIVCGVSSACESLCSWVRAVYQYACVKRSMAPHKAHKDCLTNCMSEIRERLHIARLHEEAAQEELEVVKQQQQLVRNTLKELSAQLHKVKIQEKVAAVTVEQLSNLSEKWNMVKKETEMNKHTIPGDALLIAAAIAYLGPFGPDIRLDLLKKWHKMCLTGKIKISPEDIRLSLFDEPQFPSDDNTPFANIPVAVELQKALSQALRKNQHHGQTVSPNYVLKLLLWGHKATWVHKWALLTDTQQHKDRHSCTMLIGLKVLVTEIESVAPREDFLSMLDRPDVTDHIFAAFNPNTKPHPEFCLFLSTALPAKSLAEEIHPLILEKVKVIDLSLSTSEVRSIILSDLTQSECSELWLKHFQLQQDKQILLNKLQIEEVSLVDYILQTSSPLLQDPEFLSYVRLCQISSLRLQEDIEKLSNEMDSHKPTINYFDCIAALATALFKALQNVESLYPFYFFPLCNFLTALRETLAQKGWLNVPCSAETEKGLVMSDILHRIVSHIFAYYRQSLFQSHAELLRLFFSVALFMHTEESSELECTVFLRGFNNIETAEYAFSPEQSALVLPSWIPTHAKPVLNLLEKIPPFHNLISSLRNSSRLWQEYFHFPSATVVGPVPCQSHSQLTTLQRAILWKTFYPEWLAAVVDDLFACQLGQNLQSAVADSLQTSSLEAFSSFLSRNKGPIIVTMPGQIENESRSIHPVYWIKHFALHHMQLEGVKVVMLSFGSKCQNDYLLSALNTAVQTGNWLVLNNCHLLDHWDSKFITQLRQWTKKAFIRMCATHLVFDSQWDLKDELCASFRHVTSTVIPAANTVDPIPRAAILHSVLMQRQKVKHLGHGKIYKWSYEDLLALTEAHVGIAKLCHDPVQALEYIADEDILKDVQNCIETTLNSNDSLLLGFSAEMKNDIVKIRSDTLRNLLQCEFSLGSIGHNDSIYLLELTDYKMAHKRLQILQTKIEQTKSQGGCRGKVSMGPICSFLQTEWENLVETVSSLLKNVYQQPQVLAASPNITSIILELETRANLLQMYQMKESNSSYCVYCLSAFANPHGFLAALIRETVQTKHSDISQVALHYQVQILI</sequence>
<dbReference type="OrthoDB" id="5986589at2759"/>
<dbReference type="Gene3D" id="1.20.58.1120">
    <property type="match status" value="1"/>
</dbReference>
<evidence type="ECO:0000256" key="9">
    <source>
        <dbReference type="ARBA" id="ARBA00023054"/>
    </source>
</evidence>
<dbReference type="Pfam" id="PF08205">
    <property type="entry name" value="C2-set_2"/>
    <property type="match status" value="1"/>
</dbReference>
<dbReference type="GO" id="GO:0051959">
    <property type="term" value="F:dynein light intermediate chain binding"/>
    <property type="evidence" value="ECO:0007669"/>
    <property type="project" value="InterPro"/>
</dbReference>
<dbReference type="SUPFAM" id="SSF48726">
    <property type="entry name" value="Immunoglobulin"/>
    <property type="match status" value="4"/>
</dbReference>
<feature type="region of interest" description="Disordered" evidence="15">
    <location>
        <begin position="2844"/>
        <end position="2875"/>
    </location>
</feature>
<keyword evidence="9 14" id="KW-0175">Coiled coil</keyword>
<dbReference type="PANTHER" id="PTHR10676:SF359">
    <property type="entry name" value="DYNEIN HEAVY CHAIN DOMAIN-CONTAINING PROTEIN 1"/>
    <property type="match status" value="1"/>
</dbReference>
<dbReference type="Gene3D" id="3.20.180.20">
    <property type="entry name" value="Dynein heavy chain, N-terminal domain 2"/>
    <property type="match status" value="1"/>
</dbReference>
<dbReference type="Gene3D" id="1.20.920.20">
    <property type="match status" value="2"/>
</dbReference>
<evidence type="ECO:0000256" key="12">
    <source>
        <dbReference type="ARBA" id="ARBA00023175"/>
    </source>
</evidence>
<keyword evidence="12" id="KW-0505">Motor protein</keyword>
<feature type="compositionally biased region" description="Basic and acidic residues" evidence="15">
    <location>
        <begin position="2847"/>
        <end position="2875"/>
    </location>
</feature>
<dbReference type="GO" id="GO:0008569">
    <property type="term" value="F:minus-end-directed microtubule motor activity"/>
    <property type="evidence" value="ECO:0007669"/>
    <property type="project" value="TreeGrafter"/>
</dbReference>
<dbReference type="InterPro" id="IPR043157">
    <property type="entry name" value="Dynein_AAA1S"/>
</dbReference>
<evidence type="ECO:0000256" key="5">
    <source>
        <dbReference type="ARBA" id="ARBA00022701"/>
    </source>
</evidence>
<evidence type="ECO:0000256" key="10">
    <source>
        <dbReference type="ARBA" id="ARBA00023136"/>
    </source>
</evidence>
<dbReference type="InterPro" id="IPR042222">
    <property type="entry name" value="Dynein_2_N"/>
</dbReference>
<evidence type="ECO:0000313" key="18">
    <source>
        <dbReference type="Proteomes" id="UP000319801"/>
    </source>
</evidence>
<dbReference type="Gene3D" id="1.10.8.710">
    <property type="match status" value="1"/>
</dbReference>
<keyword evidence="4" id="KW-0963">Cytoplasm</keyword>
<dbReference type="InterPro" id="IPR013602">
    <property type="entry name" value="Dynein_heavy_linker"/>
</dbReference>
<evidence type="ECO:0000256" key="13">
    <source>
        <dbReference type="ARBA" id="ARBA00023212"/>
    </source>
</evidence>
<feature type="coiled-coil region" evidence="14">
    <location>
        <begin position="3406"/>
        <end position="3438"/>
    </location>
</feature>
<dbReference type="Gene3D" id="1.20.140.100">
    <property type="entry name" value="Dynein heavy chain, N-terminal domain 2"/>
    <property type="match status" value="1"/>
</dbReference>
<evidence type="ECO:0000256" key="4">
    <source>
        <dbReference type="ARBA" id="ARBA00022490"/>
    </source>
</evidence>